<sequence>MNDQHVPGKNSLKIVLYALSTCVWCKKTKRLLNELGIKYDYIDYDLLEGEDKRRVEKEIEKWNPKLSFPVLVIEDSKCVLGYDESKIKQALNYD</sequence>
<evidence type="ECO:0000313" key="3">
    <source>
        <dbReference type="Proteomes" id="UP000177025"/>
    </source>
</evidence>
<dbReference type="Proteomes" id="UP000177025">
    <property type="component" value="Unassembled WGS sequence"/>
</dbReference>
<dbReference type="PROSITE" id="PS51354">
    <property type="entry name" value="GLUTAREDOXIN_2"/>
    <property type="match status" value="1"/>
</dbReference>
<dbReference type="InterPro" id="IPR011767">
    <property type="entry name" value="GLR_AS"/>
</dbReference>
<dbReference type="Pfam" id="PF00462">
    <property type="entry name" value="Glutaredoxin"/>
    <property type="match status" value="1"/>
</dbReference>
<name>A0A1F4UAU2_UNCW3</name>
<dbReference type="Gene3D" id="3.40.30.10">
    <property type="entry name" value="Glutaredoxin"/>
    <property type="match status" value="1"/>
</dbReference>
<feature type="domain" description="Glutaredoxin" evidence="1">
    <location>
        <begin position="14"/>
        <end position="75"/>
    </location>
</feature>
<organism evidence="2 3">
    <name type="scientific">candidate division WOR-3 bacterium RBG_13_43_14</name>
    <dbReference type="NCBI Taxonomy" id="1802590"/>
    <lineage>
        <taxon>Bacteria</taxon>
        <taxon>Bacteria division WOR-3</taxon>
    </lineage>
</organism>
<dbReference type="AlphaFoldDB" id="A0A1F4UAU2"/>
<reference evidence="2 3" key="1">
    <citation type="journal article" date="2016" name="Nat. Commun.">
        <title>Thousands of microbial genomes shed light on interconnected biogeochemical processes in an aquifer system.</title>
        <authorList>
            <person name="Anantharaman K."/>
            <person name="Brown C.T."/>
            <person name="Hug L.A."/>
            <person name="Sharon I."/>
            <person name="Castelle C.J."/>
            <person name="Probst A.J."/>
            <person name="Thomas B.C."/>
            <person name="Singh A."/>
            <person name="Wilkins M.J."/>
            <person name="Karaoz U."/>
            <person name="Brodie E.L."/>
            <person name="Williams K.H."/>
            <person name="Hubbard S.S."/>
            <person name="Banfield J.F."/>
        </authorList>
    </citation>
    <scope>NUCLEOTIDE SEQUENCE [LARGE SCALE GENOMIC DNA]</scope>
</reference>
<dbReference type="InterPro" id="IPR036249">
    <property type="entry name" value="Thioredoxin-like_sf"/>
</dbReference>
<gene>
    <name evidence="2" type="ORF">A2Y85_04225</name>
</gene>
<proteinExistence type="predicted"/>
<dbReference type="PROSITE" id="PS00195">
    <property type="entry name" value="GLUTAREDOXIN_1"/>
    <property type="match status" value="1"/>
</dbReference>
<accession>A0A1F4UAU2</accession>
<evidence type="ECO:0000313" key="2">
    <source>
        <dbReference type="EMBL" id="OGC42068.1"/>
    </source>
</evidence>
<dbReference type="InterPro" id="IPR002109">
    <property type="entry name" value="Glutaredoxin"/>
</dbReference>
<protein>
    <submittedName>
        <fullName evidence="2">NrdH-redoxin</fullName>
    </submittedName>
</protein>
<evidence type="ECO:0000259" key="1">
    <source>
        <dbReference type="Pfam" id="PF00462"/>
    </source>
</evidence>
<dbReference type="CDD" id="cd02976">
    <property type="entry name" value="NrdH"/>
    <property type="match status" value="1"/>
</dbReference>
<dbReference type="EMBL" id="MEUM01000083">
    <property type="protein sequence ID" value="OGC42068.1"/>
    <property type="molecule type" value="Genomic_DNA"/>
</dbReference>
<comment type="caution">
    <text evidence="2">The sequence shown here is derived from an EMBL/GenBank/DDBJ whole genome shotgun (WGS) entry which is preliminary data.</text>
</comment>
<dbReference type="SUPFAM" id="SSF52833">
    <property type="entry name" value="Thioredoxin-like"/>
    <property type="match status" value="1"/>
</dbReference>